<evidence type="ECO:0000256" key="1">
    <source>
        <dbReference type="SAM" id="MobiDB-lite"/>
    </source>
</evidence>
<reference evidence="2 3" key="1">
    <citation type="submission" date="2023-11" db="EMBL/GenBank/DDBJ databases">
        <title>An acidophilic fungus is an integral part of prey digestion in a carnivorous sundew plant.</title>
        <authorList>
            <person name="Tsai I.J."/>
        </authorList>
    </citation>
    <scope>NUCLEOTIDE SEQUENCE [LARGE SCALE GENOMIC DNA]</scope>
    <source>
        <strain evidence="2">169a</strain>
    </source>
</reference>
<feature type="compositionally biased region" description="Basic and acidic residues" evidence="1">
    <location>
        <begin position="76"/>
        <end position="90"/>
    </location>
</feature>
<protein>
    <submittedName>
        <fullName evidence="2">Uncharacterized protein</fullName>
    </submittedName>
</protein>
<sequence>MVDKILNVMPNMAPDGPLGTEKKGLLSPLGDPIGQVLDKGLRPVGVLTGGICRPPGQALLDVEAKVKEDFAYKKHESKAGEDLPGEERIGGKAQTVSNPLGL</sequence>
<dbReference type="EMBL" id="CP138590">
    <property type="protein sequence ID" value="WPH03857.1"/>
    <property type="molecule type" value="Genomic_DNA"/>
</dbReference>
<accession>A0AAQ3MDH4</accession>
<keyword evidence="3" id="KW-1185">Reference proteome</keyword>
<dbReference type="Proteomes" id="UP001303373">
    <property type="component" value="Chromosome 11"/>
</dbReference>
<evidence type="ECO:0000313" key="3">
    <source>
        <dbReference type="Proteomes" id="UP001303373"/>
    </source>
</evidence>
<gene>
    <name evidence="2" type="ORF">R9X50_00674000</name>
</gene>
<organism evidence="2 3">
    <name type="scientific">Acrodontium crateriforme</name>
    <dbReference type="NCBI Taxonomy" id="150365"/>
    <lineage>
        <taxon>Eukaryota</taxon>
        <taxon>Fungi</taxon>
        <taxon>Dikarya</taxon>
        <taxon>Ascomycota</taxon>
        <taxon>Pezizomycotina</taxon>
        <taxon>Dothideomycetes</taxon>
        <taxon>Dothideomycetidae</taxon>
        <taxon>Mycosphaerellales</taxon>
        <taxon>Teratosphaeriaceae</taxon>
        <taxon>Acrodontium</taxon>
    </lineage>
</organism>
<name>A0AAQ3MDH4_9PEZI</name>
<evidence type="ECO:0000313" key="2">
    <source>
        <dbReference type="EMBL" id="WPH03857.1"/>
    </source>
</evidence>
<proteinExistence type="predicted"/>
<dbReference type="AlphaFoldDB" id="A0AAQ3MDH4"/>
<feature type="region of interest" description="Disordered" evidence="1">
    <location>
        <begin position="76"/>
        <end position="102"/>
    </location>
</feature>